<feature type="domain" description="ABC transmembrane type-1" evidence="8">
    <location>
        <begin position="95"/>
        <end position="300"/>
    </location>
</feature>
<keyword evidence="10" id="KW-1185">Reference proteome</keyword>
<evidence type="ECO:0000256" key="2">
    <source>
        <dbReference type="ARBA" id="ARBA00022448"/>
    </source>
</evidence>
<feature type="transmembrane region" description="Helical" evidence="7">
    <location>
        <begin position="97"/>
        <end position="119"/>
    </location>
</feature>
<evidence type="ECO:0000256" key="4">
    <source>
        <dbReference type="ARBA" id="ARBA00022692"/>
    </source>
</evidence>
<dbReference type="Gene3D" id="1.10.3720.10">
    <property type="entry name" value="MetI-like"/>
    <property type="match status" value="1"/>
</dbReference>
<feature type="transmembrane region" description="Helical" evidence="7">
    <location>
        <begin position="131"/>
        <end position="157"/>
    </location>
</feature>
<organism evidence="9 10">
    <name type="scientific">Myceligenerans indicum</name>
    <dbReference type="NCBI Taxonomy" id="2593663"/>
    <lineage>
        <taxon>Bacteria</taxon>
        <taxon>Bacillati</taxon>
        <taxon>Actinomycetota</taxon>
        <taxon>Actinomycetes</taxon>
        <taxon>Micrococcales</taxon>
        <taxon>Promicromonosporaceae</taxon>
        <taxon>Myceligenerans</taxon>
    </lineage>
</organism>
<feature type="transmembrane region" description="Helical" evidence="7">
    <location>
        <begin position="281"/>
        <end position="307"/>
    </location>
</feature>
<keyword evidence="4 7" id="KW-0812">Transmembrane</keyword>
<protein>
    <submittedName>
        <fullName evidence="9">ABC transporter permease</fullName>
    </submittedName>
</protein>
<evidence type="ECO:0000313" key="9">
    <source>
        <dbReference type="EMBL" id="MBL0888338.1"/>
    </source>
</evidence>
<dbReference type="RefSeq" id="WP_201850301.1">
    <property type="nucleotide sequence ID" value="NZ_JABBYC010000052.1"/>
</dbReference>
<dbReference type="InterPro" id="IPR000515">
    <property type="entry name" value="MetI-like"/>
</dbReference>
<accession>A0ABS1LQ84</accession>
<dbReference type="Pfam" id="PF19300">
    <property type="entry name" value="BPD_transp_1_N"/>
    <property type="match status" value="1"/>
</dbReference>
<keyword evidence="5 7" id="KW-1133">Transmembrane helix</keyword>
<proteinExistence type="inferred from homology"/>
<feature type="transmembrane region" description="Helical" evidence="7">
    <location>
        <begin position="177"/>
        <end position="197"/>
    </location>
</feature>
<reference evidence="9 10" key="1">
    <citation type="journal article" date="2021" name="Arch. Microbiol.">
        <title>Myceligenerans indicum sp. nov., an actinobacterium isolated from mangrove sediment of Sundarbans, India.</title>
        <authorList>
            <person name="Asha K."/>
            <person name="Bhadury P."/>
        </authorList>
    </citation>
    <scope>NUCLEOTIDE SEQUENCE [LARGE SCALE GENOMIC DNA]</scope>
    <source>
        <strain evidence="9 10">I2</strain>
    </source>
</reference>
<dbReference type="Pfam" id="PF00528">
    <property type="entry name" value="BPD_transp_1"/>
    <property type="match status" value="1"/>
</dbReference>
<evidence type="ECO:0000313" key="10">
    <source>
        <dbReference type="Proteomes" id="UP000675409"/>
    </source>
</evidence>
<keyword evidence="2 7" id="KW-0813">Transport</keyword>
<comment type="similarity">
    <text evidence="7">Belongs to the binding-protein-dependent transport system permease family.</text>
</comment>
<keyword evidence="6 7" id="KW-0472">Membrane</keyword>
<gene>
    <name evidence="9" type="ORF">HGK34_18960</name>
</gene>
<dbReference type="EMBL" id="JABBYC010000052">
    <property type="protein sequence ID" value="MBL0888338.1"/>
    <property type="molecule type" value="Genomic_DNA"/>
</dbReference>
<dbReference type="InterPro" id="IPR035906">
    <property type="entry name" value="MetI-like_sf"/>
</dbReference>
<dbReference type="InterPro" id="IPR045621">
    <property type="entry name" value="BPD_transp_1_N"/>
</dbReference>
<evidence type="ECO:0000256" key="7">
    <source>
        <dbReference type="RuleBase" id="RU363032"/>
    </source>
</evidence>
<evidence type="ECO:0000256" key="1">
    <source>
        <dbReference type="ARBA" id="ARBA00004651"/>
    </source>
</evidence>
<dbReference type="Proteomes" id="UP000675409">
    <property type="component" value="Unassembled WGS sequence"/>
</dbReference>
<comment type="subcellular location">
    <subcellularLocation>
        <location evidence="1 7">Cell membrane</location>
        <topology evidence="1 7">Multi-pass membrane protein</topology>
    </subcellularLocation>
</comment>
<feature type="transmembrane region" description="Helical" evidence="7">
    <location>
        <begin position="7"/>
        <end position="30"/>
    </location>
</feature>
<dbReference type="PANTHER" id="PTHR43163">
    <property type="entry name" value="DIPEPTIDE TRANSPORT SYSTEM PERMEASE PROTEIN DPPB-RELATED"/>
    <property type="match status" value="1"/>
</dbReference>
<name>A0ABS1LQ84_9MICO</name>
<evidence type="ECO:0000256" key="5">
    <source>
        <dbReference type="ARBA" id="ARBA00022989"/>
    </source>
</evidence>
<sequence length="314" mass="32168">MGKLIAYRLLFAVPQLLVIAVLVFSLTYLVPGSPAAAMLGSAATPESIAQVEAQLGLDQPAPERFVDWIGGLLTGDLGTSFRSGVPVADLLAQHVPATLSVVAGGMLVALVLGVGAGVWTGTRPGTMTDRVVTGGTVLGLAVPEFWLGLLLTSLFAVQLGWVPIVAWTPLTDDPLGWLRGIALPSITLGVTGGAMIARQARAAVVTSMAASYADTLTAAGVSRGTLVVRYGVKNALVPVLASAGVTLAILIGVSFVVEKVFSLPGLGSIMLSGVIAQDFPVVQGVVMVTAVLVIAVNLLLDICYGLINPQARPQ</sequence>
<feature type="transmembrane region" description="Helical" evidence="7">
    <location>
        <begin position="235"/>
        <end position="257"/>
    </location>
</feature>
<keyword evidence="3" id="KW-1003">Cell membrane</keyword>
<evidence type="ECO:0000259" key="8">
    <source>
        <dbReference type="PROSITE" id="PS50928"/>
    </source>
</evidence>
<comment type="caution">
    <text evidence="9">The sequence shown here is derived from an EMBL/GenBank/DDBJ whole genome shotgun (WGS) entry which is preliminary data.</text>
</comment>
<evidence type="ECO:0000256" key="3">
    <source>
        <dbReference type="ARBA" id="ARBA00022475"/>
    </source>
</evidence>
<dbReference type="CDD" id="cd06261">
    <property type="entry name" value="TM_PBP2"/>
    <property type="match status" value="1"/>
</dbReference>
<dbReference type="PROSITE" id="PS50928">
    <property type="entry name" value="ABC_TM1"/>
    <property type="match status" value="1"/>
</dbReference>
<evidence type="ECO:0000256" key="6">
    <source>
        <dbReference type="ARBA" id="ARBA00023136"/>
    </source>
</evidence>
<dbReference type="SUPFAM" id="SSF161098">
    <property type="entry name" value="MetI-like"/>
    <property type="match status" value="1"/>
</dbReference>
<dbReference type="PANTHER" id="PTHR43163:SF3">
    <property type="entry name" value="PEPTIDE ABC TRANSPORTER PERMEASE PROTEIN"/>
    <property type="match status" value="1"/>
</dbReference>